<organism evidence="2 3">
    <name type="scientific">Mycena indigotica</name>
    <dbReference type="NCBI Taxonomy" id="2126181"/>
    <lineage>
        <taxon>Eukaryota</taxon>
        <taxon>Fungi</taxon>
        <taxon>Dikarya</taxon>
        <taxon>Basidiomycota</taxon>
        <taxon>Agaricomycotina</taxon>
        <taxon>Agaricomycetes</taxon>
        <taxon>Agaricomycetidae</taxon>
        <taxon>Agaricales</taxon>
        <taxon>Marasmiineae</taxon>
        <taxon>Mycenaceae</taxon>
        <taxon>Mycena</taxon>
    </lineage>
</organism>
<reference evidence="2" key="1">
    <citation type="submission" date="2020-05" db="EMBL/GenBank/DDBJ databases">
        <title>Mycena genomes resolve the evolution of fungal bioluminescence.</title>
        <authorList>
            <person name="Tsai I.J."/>
        </authorList>
    </citation>
    <scope>NUCLEOTIDE SEQUENCE</scope>
    <source>
        <strain evidence="2">171206Taipei</strain>
    </source>
</reference>
<dbReference type="Proteomes" id="UP000636479">
    <property type="component" value="Unassembled WGS sequence"/>
</dbReference>
<proteinExistence type="predicted"/>
<name>A0A8H6WES9_9AGAR</name>
<dbReference type="EMBL" id="JACAZF010000001">
    <property type="protein sequence ID" value="KAF7316019.1"/>
    <property type="molecule type" value="Genomic_DNA"/>
</dbReference>
<dbReference type="AlphaFoldDB" id="A0A8H6WES9"/>
<comment type="caution">
    <text evidence="2">The sequence shown here is derived from an EMBL/GenBank/DDBJ whole genome shotgun (WGS) entry which is preliminary data.</text>
</comment>
<gene>
    <name evidence="2" type="ORF">MIND_00119600</name>
</gene>
<dbReference type="OrthoDB" id="448455at2759"/>
<dbReference type="GeneID" id="59340648"/>
<dbReference type="RefSeq" id="XP_037226042.1">
    <property type="nucleotide sequence ID" value="XM_037358132.1"/>
</dbReference>
<feature type="region of interest" description="Disordered" evidence="1">
    <location>
        <begin position="7"/>
        <end position="27"/>
    </location>
</feature>
<accession>A0A8H6WES9</accession>
<evidence type="ECO:0000313" key="2">
    <source>
        <dbReference type="EMBL" id="KAF7316019.1"/>
    </source>
</evidence>
<sequence>MSVVNVIGGTGGGGGSGGGHGGDGHGPQIHVTGDYTHIHGASTEFQEDMTLIQWISPINFFLRHQAISEIRKKNTGDWLLEHPEFMKWKSTTGSILWCTGDSWHG</sequence>
<feature type="compositionally biased region" description="Gly residues" evidence="1">
    <location>
        <begin position="8"/>
        <end position="25"/>
    </location>
</feature>
<evidence type="ECO:0000313" key="3">
    <source>
        <dbReference type="Proteomes" id="UP000636479"/>
    </source>
</evidence>
<keyword evidence="3" id="KW-1185">Reference proteome</keyword>
<protein>
    <submittedName>
        <fullName evidence="2">ANK-REP-REGION domain-containing protein</fullName>
    </submittedName>
</protein>
<evidence type="ECO:0000256" key="1">
    <source>
        <dbReference type="SAM" id="MobiDB-lite"/>
    </source>
</evidence>